<comment type="subunit">
    <text evidence="11">Forms a cyclic heterotetrameric complex composed of two molecules of XerC and two molecules of XerD.</text>
</comment>
<dbReference type="PANTHER" id="PTHR30349">
    <property type="entry name" value="PHAGE INTEGRASE-RELATED"/>
    <property type="match status" value="1"/>
</dbReference>
<dbReference type="AlphaFoldDB" id="A0A1N6T329"/>
<dbReference type="PROSITE" id="PS51900">
    <property type="entry name" value="CB"/>
    <property type="match status" value="1"/>
</dbReference>
<dbReference type="RefSeq" id="WP_076462997.1">
    <property type="nucleotide sequence ID" value="NZ_FTMN01000005.1"/>
</dbReference>
<dbReference type="InterPro" id="IPR013762">
    <property type="entry name" value="Integrase-like_cat_sf"/>
</dbReference>
<feature type="active site" description="O-(3'-phospho-DNA)-tyrosine intermediate" evidence="11">
    <location>
        <position position="278"/>
    </location>
</feature>
<dbReference type="InterPro" id="IPR011010">
    <property type="entry name" value="DNA_brk_join_enz"/>
</dbReference>
<dbReference type="GO" id="GO:0006313">
    <property type="term" value="P:DNA transposition"/>
    <property type="evidence" value="ECO:0007669"/>
    <property type="project" value="UniProtKB-UniRule"/>
</dbReference>
<keyword evidence="6 11" id="KW-0159">Chromosome partition</keyword>
<dbReference type="GO" id="GO:0007059">
    <property type="term" value="P:chromosome segregation"/>
    <property type="evidence" value="ECO:0007669"/>
    <property type="project" value="UniProtKB-UniRule"/>
</dbReference>
<dbReference type="InterPro" id="IPR002104">
    <property type="entry name" value="Integrase_catalytic"/>
</dbReference>
<dbReference type="InterPro" id="IPR044068">
    <property type="entry name" value="CB"/>
</dbReference>
<dbReference type="GO" id="GO:0003677">
    <property type="term" value="F:DNA binding"/>
    <property type="evidence" value="ECO:0007669"/>
    <property type="project" value="UniProtKB-UniRule"/>
</dbReference>
<dbReference type="Pfam" id="PF02899">
    <property type="entry name" value="Phage_int_SAM_1"/>
    <property type="match status" value="1"/>
</dbReference>
<evidence type="ECO:0000256" key="7">
    <source>
        <dbReference type="ARBA" id="ARBA00022908"/>
    </source>
</evidence>
<dbReference type="Gene3D" id="1.10.150.130">
    <property type="match status" value="1"/>
</dbReference>
<evidence type="ECO:0000256" key="8">
    <source>
        <dbReference type="ARBA" id="ARBA00023125"/>
    </source>
</evidence>
<evidence type="ECO:0000259" key="12">
    <source>
        <dbReference type="PROSITE" id="PS51898"/>
    </source>
</evidence>
<feature type="active site" evidence="11">
    <location>
        <position position="174"/>
    </location>
</feature>
<comment type="similarity">
    <text evidence="2 11">Belongs to the 'phage' integrase family. XerC subfamily.</text>
</comment>
<reference evidence="15" key="1">
    <citation type="submission" date="2017-01" db="EMBL/GenBank/DDBJ databases">
        <authorList>
            <person name="Varghese N."/>
            <person name="Submissions S."/>
        </authorList>
    </citation>
    <scope>NUCLEOTIDE SEQUENCE [LARGE SCALE GENOMIC DNA]</scope>
    <source>
        <strain evidence="15">DSM 7027</strain>
    </source>
</reference>
<name>A0A1N6T329_9GAMM</name>
<dbReference type="GO" id="GO:0051301">
    <property type="term" value="P:cell division"/>
    <property type="evidence" value="ECO:0007669"/>
    <property type="project" value="UniProtKB-UniRule"/>
</dbReference>
<evidence type="ECO:0000259" key="13">
    <source>
        <dbReference type="PROSITE" id="PS51900"/>
    </source>
</evidence>
<dbReference type="EMBL" id="FTMN01000005">
    <property type="protein sequence ID" value="SIQ47805.1"/>
    <property type="molecule type" value="Genomic_DNA"/>
</dbReference>
<dbReference type="eggNOG" id="COG4973">
    <property type="taxonomic scope" value="Bacteria"/>
</dbReference>
<comment type="function">
    <text evidence="11">Site-specific tyrosine recombinase, which acts by catalyzing the cutting and rejoining of the recombining DNA molecules. The XerC-XerD complex is essential to convert dimers of the bacterial chromosome into monomers to permit their segregation at cell division. It also contributes to the segregational stability of plasmids.</text>
</comment>
<evidence type="ECO:0000256" key="4">
    <source>
        <dbReference type="ARBA" id="ARBA00022490"/>
    </source>
</evidence>
<evidence type="ECO:0000256" key="9">
    <source>
        <dbReference type="ARBA" id="ARBA00023172"/>
    </source>
</evidence>
<evidence type="ECO:0000256" key="3">
    <source>
        <dbReference type="ARBA" id="ARBA00015804"/>
    </source>
</evidence>
<dbReference type="PROSITE" id="PS51898">
    <property type="entry name" value="TYR_RECOMBINASE"/>
    <property type="match status" value="1"/>
</dbReference>
<organism evidence="14 15">
    <name type="scientific">Marinobacterium stanieri</name>
    <dbReference type="NCBI Taxonomy" id="49186"/>
    <lineage>
        <taxon>Bacteria</taxon>
        <taxon>Pseudomonadati</taxon>
        <taxon>Pseudomonadota</taxon>
        <taxon>Gammaproteobacteria</taxon>
        <taxon>Oceanospirillales</taxon>
        <taxon>Oceanospirillaceae</taxon>
        <taxon>Marinobacterium</taxon>
    </lineage>
</organism>
<dbReference type="InterPro" id="IPR050090">
    <property type="entry name" value="Tyrosine_recombinase_XerCD"/>
</dbReference>
<dbReference type="GO" id="GO:0009037">
    <property type="term" value="F:tyrosine-based site-specific recombinase activity"/>
    <property type="evidence" value="ECO:0007669"/>
    <property type="project" value="UniProtKB-UniRule"/>
</dbReference>
<dbReference type="InterPro" id="IPR011931">
    <property type="entry name" value="Recomb_XerC"/>
</dbReference>
<dbReference type="Gene3D" id="1.10.443.10">
    <property type="entry name" value="Intergrase catalytic core"/>
    <property type="match status" value="1"/>
</dbReference>
<sequence>MKQPAVSDWPTHFLHYLRVERQLSPHTLSNYRRDLERLQQLLSDHQLANWQTLDEAALRYAIGQLHAEGLSGRSLQRLLSACRAFYRFLSREGWCTRNPALSVQAPKAPRRLPQTLDTEQVGALLDVKGDEPLDIRDRAMMELIYSSGLRVSELVGIELRDLDLAEGEITVLGKGRKTRRLPVGRLAVEAVRAWLPERNKLAAPDETTLFVGQRGRRLTTRAVEQRLQQRGAEQGTQGRVYPHRLRHSFASHMLESSGDLRAVQELLGHANISTTQIYTHLDFQHLMEVYEQAHPRARHKRDD</sequence>
<evidence type="ECO:0000256" key="5">
    <source>
        <dbReference type="ARBA" id="ARBA00022618"/>
    </source>
</evidence>
<feature type="active site" evidence="11">
    <location>
        <position position="243"/>
    </location>
</feature>
<dbReference type="PANTHER" id="PTHR30349:SF81">
    <property type="entry name" value="TYROSINE RECOMBINASE XERC"/>
    <property type="match status" value="1"/>
</dbReference>
<evidence type="ECO:0000256" key="1">
    <source>
        <dbReference type="ARBA" id="ARBA00004496"/>
    </source>
</evidence>
<dbReference type="Pfam" id="PF00589">
    <property type="entry name" value="Phage_integrase"/>
    <property type="match status" value="1"/>
</dbReference>
<dbReference type="HAMAP" id="MF_01808">
    <property type="entry name" value="Recomb_XerC_XerD"/>
    <property type="match status" value="1"/>
</dbReference>
<accession>A0A1N6T329</accession>
<keyword evidence="9 11" id="KW-0233">DNA recombination</keyword>
<feature type="active site" evidence="11">
    <location>
        <position position="150"/>
    </location>
</feature>
<protein>
    <recommendedName>
        <fullName evidence="3 11">Tyrosine recombinase XerC</fullName>
    </recommendedName>
</protein>
<keyword evidence="7 11" id="KW-0229">DNA integration</keyword>
<evidence type="ECO:0000256" key="11">
    <source>
        <dbReference type="HAMAP-Rule" id="MF_01808"/>
    </source>
</evidence>
<dbReference type="InterPro" id="IPR004107">
    <property type="entry name" value="Integrase_SAM-like_N"/>
</dbReference>
<evidence type="ECO:0000256" key="6">
    <source>
        <dbReference type="ARBA" id="ARBA00022829"/>
    </source>
</evidence>
<feature type="domain" description="Core-binding (CB)" evidence="13">
    <location>
        <begin position="4"/>
        <end position="90"/>
    </location>
</feature>
<keyword evidence="8 11" id="KW-0238">DNA-binding</keyword>
<proteinExistence type="inferred from homology"/>
<dbReference type="STRING" id="49186.SAMN05421647_105110"/>
<keyword evidence="10 11" id="KW-0131">Cell cycle</keyword>
<dbReference type="InterPro" id="IPR023009">
    <property type="entry name" value="Tyrosine_recombinase_XerC/XerD"/>
</dbReference>
<dbReference type="NCBIfam" id="TIGR02224">
    <property type="entry name" value="recomb_XerC"/>
    <property type="match status" value="1"/>
</dbReference>
<evidence type="ECO:0000256" key="10">
    <source>
        <dbReference type="ARBA" id="ARBA00023306"/>
    </source>
</evidence>
<feature type="domain" description="Tyr recombinase" evidence="12">
    <location>
        <begin position="111"/>
        <end position="291"/>
    </location>
</feature>
<dbReference type="SUPFAM" id="SSF56349">
    <property type="entry name" value="DNA breaking-rejoining enzymes"/>
    <property type="match status" value="1"/>
</dbReference>
<evidence type="ECO:0000313" key="14">
    <source>
        <dbReference type="EMBL" id="SIQ47805.1"/>
    </source>
</evidence>
<dbReference type="GO" id="GO:0005737">
    <property type="term" value="C:cytoplasm"/>
    <property type="evidence" value="ECO:0007669"/>
    <property type="project" value="UniProtKB-SubCell"/>
</dbReference>
<dbReference type="NCBIfam" id="NF001399">
    <property type="entry name" value="PRK00283.1"/>
    <property type="match status" value="1"/>
</dbReference>
<dbReference type="CDD" id="cd00798">
    <property type="entry name" value="INT_XerDC_C"/>
    <property type="match status" value="1"/>
</dbReference>
<gene>
    <name evidence="11" type="primary">xerC</name>
    <name evidence="14" type="ORF">SAMN05421647_105110</name>
</gene>
<dbReference type="Proteomes" id="UP000186895">
    <property type="component" value="Unassembled WGS sequence"/>
</dbReference>
<feature type="active site" evidence="11">
    <location>
        <position position="246"/>
    </location>
</feature>
<keyword evidence="4 11" id="KW-0963">Cytoplasm</keyword>
<keyword evidence="15" id="KW-1185">Reference proteome</keyword>
<comment type="subcellular location">
    <subcellularLocation>
        <location evidence="1 11">Cytoplasm</location>
    </subcellularLocation>
</comment>
<evidence type="ECO:0000256" key="2">
    <source>
        <dbReference type="ARBA" id="ARBA00006657"/>
    </source>
</evidence>
<keyword evidence="5 11" id="KW-0132">Cell division</keyword>
<dbReference type="InterPro" id="IPR010998">
    <property type="entry name" value="Integrase_recombinase_N"/>
</dbReference>
<evidence type="ECO:0000313" key="15">
    <source>
        <dbReference type="Proteomes" id="UP000186895"/>
    </source>
</evidence>
<feature type="active site" evidence="11">
    <location>
        <position position="269"/>
    </location>
</feature>